<keyword evidence="6 14" id="KW-0411">Iron-sulfur</keyword>
<comment type="pathway">
    <text evidence="8 14">Sulfur metabolism; hydrogen sulfide biosynthesis; sulfite from sulfate.</text>
</comment>
<proteinExistence type="inferred from homology"/>
<evidence type="ECO:0000256" key="6">
    <source>
        <dbReference type="ARBA" id="ARBA00023014"/>
    </source>
</evidence>
<evidence type="ECO:0000256" key="10">
    <source>
        <dbReference type="ARBA" id="ARBA00029514"/>
    </source>
</evidence>
<evidence type="ECO:0000256" key="14">
    <source>
        <dbReference type="HAMAP-Rule" id="MF_00063"/>
    </source>
</evidence>
<dbReference type="NCBIfam" id="NF002537">
    <property type="entry name" value="PRK02090.1"/>
    <property type="match status" value="1"/>
</dbReference>
<dbReference type="Gene3D" id="3.40.50.620">
    <property type="entry name" value="HUPs"/>
    <property type="match status" value="1"/>
</dbReference>
<feature type="binding site" evidence="14">
    <location>
        <position position="115"/>
    </location>
    <ligand>
        <name>[4Fe-4S] cluster</name>
        <dbReference type="ChEBI" id="CHEBI:49883"/>
    </ligand>
</feature>
<reference evidence="16" key="1">
    <citation type="submission" date="2020-10" db="EMBL/GenBank/DDBJ databases">
        <authorList>
            <person name="Lu T."/>
            <person name="Wang Q."/>
            <person name="Han X."/>
        </authorList>
    </citation>
    <scope>NUCLEOTIDE SEQUENCE</scope>
    <source>
        <strain evidence="16">WQ 366</strain>
    </source>
</reference>
<feature type="binding site" evidence="14">
    <location>
        <position position="197"/>
    </location>
    <ligand>
        <name>[4Fe-4S] cluster</name>
        <dbReference type="ChEBI" id="CHEBI:49883"/>
    </ligand>
</feature>
<dbReference type="InterPro" id="IPR004511">
    <property type="entry name" value="PAPS/APS_Rdtase"/>
</dbReference>
<comment type="catalytic activity">
    <reaction evidence="13 14">
        <text>[thioredoxin]-disulfide + sulfite + AMP + 2 H(+) = adenosine 5'-phosphosulfate + [thioredoxin]-dithiol</text>
        <dbReference type="Rhea" id="RHEA:21976"/>
        <dbReference type="Rhea" id="RHEA-COMP:10698"/>
        <dbReference type="Rhea" id="RHEA-COMP:10700"/>
        <dbReference type="ChEBI" id="CHEBI:15378"/>
        <dbReference type="ChEBI" id="CHEBI:17359"/>
        <dbReference type="ChEBI" id="CHEBI:29950"/>
        <dbReference type="ChEBI" id="CHEBI:50058"/>
        <dbReference type="ChEBI" id="CHEBI:58243"/>
        <dbReference type="ChEBI" id="CHEBI:456215"/>
        <dbReference type="EC" id="1.8.4.10"/>
    </reaction>
</comment>
<name>A0ABS7Z202_9SPHI</name>
<comment type="caution">
    <text evidence="16">The sequence shown here is derived from an EMBL/GenBank/DDBJ whole genome shotgun (WGS) entry which is preliminary data.</text>
</comment>
<dbReference type="CDD" id="cd23945">
    <property type="entry name" value="PAPS_reductase"/>
    <property type="match status" value="1"/>
</dbReference>
<evidence type="ECO:0000256" key="4">
    <source>
        <dbReference type="ARBA" id="ARBA00023002"/>
    </source>
</evidence>
<dbReference type="InterPro" id="IPR011798">
    <property type="entry name" value="APS_reductase"/>
</dbReference>
<comment type="cofactor">
    <cofactor evidence="14">
        <name>[4Fe-4S] cluster</name>
        <dbReference type="ChEBI" id="CHEBI:49883"/>
    </cofactor>
    <text evidence="14">Binds 1 [4Fe-4S] cluster per subunit.</text>
</comment>
<evidence type="ECO:0000313" key="17">
    <source>
        <dbReference type="Proteomes" id="UP001165302"/>
    </source>
</evidence>
<keyword evidence="5 14" id="KW-0408">Iron</keyword>
<dbReference type="PANTHER" id="PTHR46482:SF9">
    <property type="entry name" value="5'-ADENYLYLSULFATE REDUCTASE 1, CHLOROPLASTIC"/>
    <property type="match status" value="1"/>
</dbReference>
<keyword evidence="4 14" id="KW-0560">Oxidoreductase</keyword>
<feature type="binding site" evidence="14">
    <location>
        <position position="200"/>
    </location>
    <ligand>
        <name>[4Fe-4S] cluster</name>
        <dbReference type="ChEBI" id="CHEBI:49883"/>
    </ligand>
</feature>
<comment type="similarity">
    <text evidence="1 14">Belongs to the PAPS reductase family. CysH subfamily.</text>
</comment>
<protein>
    <recommendedName>
        <fullName evidence="10 14">Adenosine 5'-phosphosulfate reductase</fullName>
        <shortName evidence="14">APS reductase</shortName>
        <ecNumber evidence="9 14">1.8.4.10</ecNumber>
    </recommendedName>
    <alternativeName>
        <fullName evidence="12 14">5'-adenylylsulfate reductase</fullName>
    </alternativeName>
    <alternativeName>
        <fullName evidence="11 14">Thioredoxin-dependent 5'-adenylylsulfate reductase</fullName>
    </alternativeName>
</protein>
<dbReference type="Proteomes" id="UP001165302">
    <property type="component" value="Unassembled WGS sequence"/>
</dbReference>
<accession>A0ABS7Z202</accession>
<dbReference type="GO" id="GO:0004604">
    <property type="term" value="F:phosphoadenylyl-sulfate reductase (thioredoxin) activity"/>
    <property type="evidence" value="ECO:0007669"/>
    <property type="project" value="UniProtKB-EC"/>
</dbReference>
<dbReference type="HAMAP" id="MF_00063">
    <property type="entry name" value="CysH"/>
    <property type="match status" value="1"/>
</dbReference>
<dbReference type="PIRSF" id="PIRSF000857">
    <property type="entry name" value="PAPS_reductase"/>
    <property type="match status" value="1"/>
</dbReference>
<dbReference type="NCBIfam" id="TIGR00434">
    <property type="entry name" value="cysH"/>
    <property type="match status" value="1"/>
</dbReference>
<feature type="active site" description="Nucleophile; cysteine thiosulfonate intermediate" evidence="14">
    <location>
        <position position="225"/>
    </location>
</feature>
<feature type="binding site" evidence="14">
    <location>
        <position position="114"/>
    </location>
    <ligand>
        <name>[4Fe-4S] cluster</name>
        <dbReference type="ChEBI" id="CHEBI:49883"/>
    </ligand>
</feature>
<evidence type="ECO:0000259" key="15">
    <source>
        <dbReference type="Pfam" id="PF01507"/>
    </source>
</evidence>
<feature type="domain" description="Phosphoadenosine phosphosulphate reductase" evidence="15">
    <location>
        <begin position="29"/>
        <end position="203"/>
    </location>
</feature>
<dbReference type="Pfam" id="PF01507">
    <property type="entry name" value="PAPS_reduct"/>
    <property type="match status" value="1"/>
</dbReference>
<comment type="function">
    <text evidence="7 14">Catalyzes the formation of sulfite from adenosine 5'-phosphosulfate (APS) using thioredoxin as an electron donor.</text>
</comment>
<organism evidence="16 17">
    <name type="scientific">Sphingobacterium bovistauri</name>
    <dbReference type="NCBI Taxonomy" id="2781959"/>
    <lineage>
        <taxon>Bacteria</taxon>
        <taxon>Pseudomonadati</taxon>
        <taxon>Bacteroidota</taxon>
        <taxon>Sphingobacteriia</taxon>
        <taxon>Sphingobacteriales</taxon>
        <taxon>Sphingobacteriaceae</taxon>
        <taxon>Sphingobacterium</taxon>
    </lineage>
</organism>
<comment type="subcellular location">
    <subcellularLocation>
        <location evidence="14">Cytoplasm</location>
    </subcellularLocation>
</comment>
<dbReference type="EMBL" id="JADEYP010000001">
    <property type="protein sequence ID" value="MCA5003617.1"/>
    <property type="molecule type" value="Genomic_DNA"/>
</dbReference>
<dbReference type="EC" id="1.8.4.10" evidence="9 14"/>
<dbReference type="NCBIfam" id="TIGR02055">
    <property type="entry name" value="APS_reductase"/>
    <property type="match status" value="1"/>
</dbReference>
<evidence type="ECO:0000256" key="8">
    <source>
        <dbReference type="ARBA" id="ARBA00024327"/>
    </source>
</evidence>
<evidence type="ECO:0000313" key="16">
    <source>
        <dbReference type="EMBL" id="MCA5003617.1"/>
    </source>
</evidence>
<sequence length="232" mass="26966">MIEQLKDRLQGLNAAQIVQYIVQKFGNKAVFSTSFGIEDQVLTHLIAEASGEIDVFTLETGRLFPETYYVWNRTLERYKLPIKAYYPQAALVEDMVTKKGPSSFYDSVENRKECCFIRKIEPLKRAIKGYEIWLTGIRAEQSANREDMDFIEWDEGNQIIKIHPLFHWTLDDVESHLKQFNVPYNPLHDKGFPSIGCQPCTRAVAPGEDFRAGRWWWEDKSKKECGLHVTNK</sequence>
<keyword evidence="3 14" id="KW-0479">Metal-binding</keyword>
<keyword evidence="17" id="KW-1185">Reference proteome</keyword>
<evidence type="ECO:0000256" key="7">
    <source>
        <dbReference type="ARBA" id="ARBA00024298"/>
    </source>
</evidence>
<evidence type="ECO:0000256" key="3">
    <source>
        <dbReference type="ARBA" id="ARBA00022723"/>
    </source>
</evidence>
<evidence type="ECO:0000256" key="5">
    <source>
        <dbReference type="ARBA" id="ARBA00023004"/>
    </source>
</evidence>
<dbReference type="SUPFAM" id="SSF52402">
    <property type="entry name" value="Adenine nucleotide alpha hydrolases-like"/>
    <property type="match status" value="1"/>
</dbReference>
<keyword evidence="2 14" id="KW-0963">Cytoplasm</keyword>
<dbReference type="InterPro" id="IPR002500">
    <property type="entry name" value="PAPS_reduct_dom"/>
</dbReference>
<evidence type="ECO:0000256" key="9">
    <source>
        <dbReference type="ARBA" id="ARBA00024386"/>
    </source>
</evidence>
<evidence type="ECO:0000256" key="13">
    <source>
        <dbReference type="ARBA" id="ARBA00048441"/>
    </source>
</evidence>
<evidence type="ECO:0000256" key="12">
    <source>
        <dbReference type="ARBA" id="ARBA00032041"/>
    </source>
</evidence>
<gene>
    <name evidence="14" type="primary">cysH</name>
    <name evidence="16" type="ORF">IPZ78_00475</name>
</gene>
<evidence type="ECO:0000256" key="1">
    <source>
        <dbReference type="ARBA" id="ARBA00009732"/>
    </source>
</evidence>
<evidence type="ECO:0000256" key="11">
    <source>
        <dbReference type="ARBA" id="ARBA00030894"/>
    </source>
</evidence>
<dbReference type="PANTHER" id="PTHR46482">
    <property type="entry name" value="5'-ADENYLYLSULFATE REDUCTASE 3, CHLOROPLASTIC"/>
    <property type="match status" value="1"/>
</dbReference>
<dbReference type="RefSeq" id="WP_225550953.1">
    <property type="nucleotide sequence ID" value="NZ_JADEYP010000001.1"/>
</dbReference>
<evidence type="ECO:0000256" key="2">
    <source>
        <dbReference type="ARBA" id="ARBA00022490"/>
    </source>
</evidence>
<dbReference type="InterPro" id="IPR014729">
    <property type="entry name" value="Rossmann-like_a/b/a_fold"/>
</dbReference>